<dbReference type="AlphaFoldDB" id="A0A133NE61"/>
<dbReference type="STRING" id="134605.HMPREF3206_00970"/>
<accession>A0A133NE61</accession>
<keyword evidence="3" id="KW-0472">Membrane</keyword>
<keyword evidence="3" id="KW-1133">Transmembrane helix</keyword>
<feature type="domain" description="Phage tail tape measure protein" evidence="4">
    <location>
        <begin position="221"/>
        <end position="416"/>
    </location>
</feature>
<feature type="coiled-coil region" evidence="2">
    <location>
        <begin position="836"/>
        <end position="863"/>
    </location>
</feature>
<keyword evidence="1" id="KW-1188">Viral release from host cell</keyword>
<keyword evidence="3" id="KW-0812">Transmembrane</keyword>
<reference evidence="6" key="1">
    <citation type="submission" date="2016-01" db="EMBL/GenBank/DDBJ databases">
        <authorList>
            <person name="Mitreva M."/>
            <person name="Pepin K.H."/>
            <person name="Mihindukulasuriya K.A."/>
            <person name="Fulton R."/>
            <person name="Fronick C."/>
            <person name="O'Laughlin M."/>
            <person name="Miner T."/>
            <person name="Herter B."/>
            <person name="Rosa B.A."/>
            <person name="Cordes M."/>
            <person name="Tomlinson C."/>
            <person name="Wollam A."/>
            <person name="Palsikar V.B."/>
            <person name="Mardis E.R."/>
            <person name="Wilson R.K."/>
        </authorList>
    </citation>
    <scope>NUCLEOTIDE SEQUENCE [LARGE SCALE GENOMIC DNA]</scope>
    <source>
        <strain evidence="6">CMW8396</strain>
    </source>
</reference>
<evidence type="ECO:0000259" key="4">
    <source>
        <dbReference type="Pfam" id="PF10145"/>
    </source>
</evidence>
<evidence type="ECO:0000256" key="1">
    <source>
        <dbReference type="ARBA" id="ARBA00022612"/>
    </source>
</evidence>
<organism evidence="5 6">
    <name type="scientific">Fusobacterium equinum</name>
    <dbReference type="NCBI Taxonomy" id="134605"/>
    <lineage>
        <taxon>Bacteria</taxon>
        <taxon>Fusobacteriati</taxon>
        <taxon>Fusobacteriota</taxon>
        <taxon>Fusobacteriia</taxon>
        <taxon>Fusobacteriales</taxon>
        <taxon>Fusobacteriaceae</taxon>
        <taxon>Fusobacterium</taxon>
    </lineage>
</organism>
<dbReference type="NCBIfam" id="TIGR01760">
    <property type="entry name" value="tape_meas_TP901"/>
    <property type="match status" value="1"/>
</dbReference>
<protein>
    <submittedName>
        <fullName evidence="5">Phage tail tape measure protein, TP901 family</fullName>
    </submittedName>
</protein>
<keyword evidence="6" id="KW-1185">Reference proteome</keyword>
<feature type="coiled-coil region" evidence="2">
    <location>
        <begin position="24"/>
        <end position="148"/>
    </location>
</feature>
<dbReference type="PATRIC" id="fig|134605.3.peg.963"/>
<dbReference type="Proteomes" id="UP000070617">
    <property type="component" value="Unassembled WGS sequence"/>
</dbReference>
<name>A0A133NE61_9FUSO</name>
<dbReference type="PANTHER" id="PTHR37813:SF1">
    <property type="entry name" value="FELS-2 PROPHAGE PROTEIN"/>
    <property type="match status" value="1"/>
</dbReference>
<keyword evidence="2" id="KW-0175">Coiled coil</keyword>
<comment type="caution">
    <text evidence="5">The sequence shown here is derived from an EMBL/GenBank/DDBJ whole genome shotgun (WGS) entry which is preliminary data.</text>
</comment>
<evidence type="ECO:0000313" key="5">
    <source>
        <dbReference type="EMBL" id="KXA14547.1"/>
    </source>
</evidence>
<proteinExistence type="predicted"/>
<evidence type="ECO:0000256" key="3">
    <source>
        <dbReference type="SAM" id="Phobius"/>
    </source>
</evidence>
<evidence type="ECO:0000313" key="6">
    <source>
        <dbReference type="Proteomes" id="UP000070617"/>
    </source>
</evidence>
<dbReference type="InterPro" id="IPR010090">
    <property type="entry name" value="Phage_tape_meas"/>
</dbReference>
<sequence length="872" mass="95940">MSSKGMNLIIRLKGHVDKMLPGHLKKVASQAKELRARQEQLKRAMRVGREQQQLKKEMKETNKIYVQTRREMKLLENAKKAGKALTEQEKQKYQALNQKAKELEKTIKSQSKSYQKYGMELKKLKIPFDQLQSELEQTKKKYKELTAQQKIAGGFNNFKQGFGKFKEKVKSVAKTALAVGTAAAIGIGVSSAQDYLQFDKQIVKVKALTGATTEEFQALKQKAMEVGKTTIFTADEAAAGMEKFALAGFKPKEIIAALPGVFDLAAASGEDFVMISDMISDHMQAFNLSVNDIGGAADILANTMARSNTNVQGLSEAFKYASAGAHDLHMDLATTAATVGLMGDQAIKSGQAGRDLKAAFSKIADSGIQNKLKKLGVQVKGTDGEFIGMVSFVRQLQKVTKMPGIDKLGLLKDLFGDQGSLAMNKLLTATKEVNGVMYQGADALEQFARENANAQGKAKEMANILLEGPSGKWALLKSAISDVKLRIGEAIFTEGGTDLVSLATQYANELSNVLSGIKTDNKINLFWQDFIENAKKAFKAAKEIGVVLWNIFKFLNTIGIDNILVFISVFSITSKVIAFGKAISGVFTVVKSAGGILSALQTGIAVLGGPISLLVAVVATAAYLIYKNWDWIKENIPKAMGWIKEKIASATAWLTEKIIKGFLWLVEKAKWVGWNILIYFVPFGAVIRHWDFIKEKALLIFGKLKEIMFSLKEKIKNFFVDLFNAIPELVRKAKDKTVDFIKSIPGVNLLFSQGKEKKKAVDGSHATGLPYVPFNGYIAELHRGERVLTKEENESIFGSLRSRLSTAISGKENSKKGDRSAPITITMQNHFSGVSEETKSSIIEALERKLQELQEQIIKIQEGDETRARLSL</sequence>
<feature type="transmembrane region" description="Helical" evidence="3">
    <location>
        <begin position="603"/>
        <end position="626"/>
    </location>
</feature>
<gene>
    <name evidence="5" type="ORF">HMPREF3206_00970</name>
</gene>
<dbReference type="RefSeq" id="WP_005964276.1">
    <property type="nucleotide sequence ID" value="NZ_KQ956534.1"/>
</dbReference>
<dbReference type="EMBL" id="LRPX01000041">
    <property type="protein sequence ID" value="KXA14547.1"/>
    <property type="molecule type" value="Genomic_DNA"/>
</dbReference>
<dbReference type="Pfam" id="PF10145">
    <property type="entry name" value="PhageMin_Tail"/>
    <property type="match status" value="1"/>
</dbReference>
<feature type="transmembrane region" description="Helical" evidence="3">
    <location>
        <begin position="672"/>
        <end position="690"/>
    </location>
</feature>
<dbReference type="PANTHER" id="PTHR37813">
    <property type="entry name" value="FELS-2 PROPHAGE PROTEIN"/>
    <property type="match status" value="1"/>
</dbReference>
<evidence type="ECO:0000256" key="2">
    <source>
        <dbReference type="SAM" id="Coils"/>
    </source>
</evidence>